<keyword evidence="2" id="KW-1185">Reference proteome</keyword>
<organism evidence="1 2">
    <name type="scientific">Aphis glycines</name>
    <name type="common">Soybean aphid</name>
    <dbReference type="NCBI Taxonomy" id="307491"/>
    <lineage>
        <taxon>Eukaryota</taxon>
        <taxon>Metazoa</taxon>
        <taxon>Ecdysozoa</taxon>
        <taxon>Arthropoda</taxon>
        <taxon>Hexapoda</taxon>
        <taxon>Insecta</taxon>
        <taxon>Pterygota</taxon>
        <taxon>Neoptera</taxon>
        <taxon>Paraneoptera</taxon>
        <taxon>Hemiptera</taxon>
        <taxon>Sternorrhyncha</taxon>
        <taxon>Aphidomorpha</taxon>
        <taxon>Aphidoidea</taxon>
        <taxon>Aphididae</taxon>
        <taxon>Aphidini</taxon>
        <taxon>Aphis</taxon>
        <taxon>Aphis</taxon>
    </lineage>
</organism>
<gene>
    <name evidence="1" type="ORF">AGLY_009969</name>
</gene>
<proteinExistence type="predicted"/>
<feature type="non-terminal residue" evidence="1">
    <location>
        <position position="250"/>
    </location>
</feature>
<reference evidence="1 2" key="1">
    <citation type="submission" date="2019-08" db="EMBL/GenBank/DDBJ databases">
        <title>The genome of the soybean aphid Biotype 1, its phylome, world population structure and adaptation to the North American continent.</title>
        <authorList>
            <person name="Giordano R."/>
            <person name="Donthu R.K."/>
            <person name="Hernandez A.G."/>
            <person name="Wright C.L."/>
            <person name="Zimin A.V."/>
        </authorList>
    </citation>
    <scope>NUCLEOTIDE SEQUENCE [LARGE SCALE GENOMIC DNA]</scope>
    <source>
        <tissue evidence="1">Whole aphids</tissue>
    </source>
</reference>
<sequence length="250" mass="28797">MGAAGLYSFSTFKFPNSLLQSIVTKSQSFKIWSTCNLDNFEASGSKLEFLSHSDFELDFVVLSRYAGNNDMILSILTLSPRWIDINPNIYNYEFDKGTIIFEKKNNIIFLSKKHHKCHAPELLFLFLCAHNGSAFNGRYLTSVSTHSFEKVNCSFIKFKANSVCRLFSDIQHSTRSTRPLKKISVSDRSKRFIKIITKIISSKPFVHGNCDLNFEIPISKNINIEKKNKHRTAYIIMMKLAMNRSCRFVY</sequence>
<comment type="caution">
    <text evidence="1">The sequence shown here is derived from an EMBL/GenBank/DDBJ whole genome shotgun (WGS) entry which is preliminary data.</text>
</comment>
<accession>A0A6G0TGY0</accession>
<dbReference type="Proteomes" id="UP000475862">
    <property type="component" value="Unassembled WGS sequence"/>
</dbReference>
<protein>
    <submittedName>
        <fullName evidence="1">Uncharacterized protein</fullName>
    </submittedName>
</protein>
<evidence type="ECO:0000313" key="2">
    <source>
        <dbReference type="Proteomes" id="UP000475862"/>
    </source>
</evidence>
<dbReference type="EMBL" id="VYZN01000039">
    <property type="protein sequence ID" value="KAE9532346.1"/>
    <property type="molecule type" value="Genomic_DNA"/>
</dbReference>
<dbReference type="AlphaFoldDB" id="A0A6G0TGY0"/>
<name>A0A6G0TGY0_APHGL</name>
<evidence type="ECO:0000313" key="1">
    <source>
        <dbReference type="EMBL" id="KAE9532346.1"/>
    </source>
</evidence>